<dbReference type="PROSITE" id="PS51071">
    <property type="entry name" value="HTH_RPIR"/>
    <property type="match status" value="1"/>
</dbReference>
<dbReference type="PANTHER" id="PTHR30514">
    <property type="entry name" value="GLUCOKINASE"/>
    <property type="match status" value="1"/>
</dbReference>
<dbReference type="InterPro" id="IPR009057">
    <property type="entry name" value="Homeodomain-like_sf"/>
</dbReference>
<dbReference type="InterPro" id="IPR046348">
    <property type="entry name" value="SIS_dom_sf"/>
</dbReference>
<dbReference type="PANTHER" id="PTHR30514:SF21">
    <property type="entry name" value="RPIR-FAMILY TRANSCRIPTIONAL REGULATOR"/>
    <property type="match status" value="1"/>
</dbReference>
<sequence>MIIPLDTNIIGNLTKTEREIINYINGHEGTLAGMSIVDIAFETFSSPSTVSRAIRKCGLNGFNELRYRSGHKAKSEEIQNINELFNKTLIEAQAVHERISLTDILAVIECLKDAHQISVFARGLTTYVGQEFSLKLQLLGYDVFFSDDPNIMRVKASKMKEKDILFILSLNGQTPELILAAATASQKGNCVISCCCNPQSELISYSNIALVGYKHAHQAIKEFEVSSRIALYMICRIIIDYISESV</sequence>
<protein>
    <submittedName>
        <fullName evidence="3">RpiR family transcriptional regulator</fullName>
    </submittedName>
</protein>
<dbReference type="GO" id="GO:0003700">
    <property type="term" value="F:DNA-binding transcription factor activity"/>
    <property type="evidence" value="ECO:0007669"/>
    <property type="project" value="InterPro"/>
</dbReference>
<dbReference type="SUPFAM" id="SSF53697">
    <property type="entry name" value="SIS domain"/>
    <property type="match status" value="1"/>
</dbReference>
<dbReference type="Pfam" id="PF01418">
    <property type="entry name" value="HTH_6"/>
    <property type="match status" value="1"/>
</dbReference>
<dbReference type="Gene3D" id="1.10.10.10">
    <property type="entry name" value="Winged helix-like DNA-binding domain superfamily/Winged helix DNA-binding domain"/>
    <property type="match status" value="1"/>
</dbReference>
<dbReference type="GO" id="GO:1901135">
    <property type="term" value="P:carbohydrate derivative metabolic process"/>
    <property type="evidence" value="ECO:0007669"/>
    <property type="project" value="InterPro"/>
</dbReference>
<dbReference type="InterPro" id="IPR000281">
    <property type="entry name" value="HTH_RpiR"/>
</dbReference>
<keyword evidence="4" id="KW-1185">Reference proteome</keyword>
<feature type="domain" description="HTH rpiR-type" evidence="1">
    <location>
        <begin position="1"/>
        <end position="76"/>
    </location>
</feature>
<evidence type="ECO:0000313" key="3">
    <source>
        <dbReference type="EMBL" id="PPK79995.1"/>
    </source>
</evidence>
<evidence type="ECO:0000313" key="4">
    <source>
        <dbReference type="Proteomes" id="UP000237749"/>
    </source>
</evidence>
<dbReference type="InterPro" id="IPR036388">
    <property type="entry name" value="WH-like_DNA-bd_sf"/>
</dbReference>
<name>A0A2S6HQW5_9FIRM</name>
<dbReference type="RefSeq" id="WP_104437884.1">
    <property type="nucleotide sequence ID" value="NZ_PTJA01000008.1"/>
</dbReference>
<evidence type="ECO:0000259" key="2">
    <source>
        <dbReference type="PROSITE" id="PS51464"/>
    </source>
</evidence>
<evidence type="ECO:0000259" key="1">
    <source>
        <dbReference type="PROSITE" id="PS51071"/>
    </source>
</evidence>
<dbReference type="EMBL" id="PTJA01000008">
    <property type="protein sequence ID" value="PPK79995.1"/>
    <property type="molecule type" value="Genomic_DNA"/>
</dbReference>
<comment type="caution">
    <text evidence="3">The sequence shown here is derived from an EMBL/GenBank/DDBJ whole genome shotgun (WGS) entry which is preliminary data.</text>
</comment>
<dbReference type="GO" id="GO:0097367">
    <property type="term" value="F:carbohydrate derivative binding"/>
    <property type="evidence" value="ECO:0007669"/>
    <property type="project" value="InterPro"/>
</dbReference>
<reference evidence="3 4" key="1">
    <citation type="submission" date="2018-02" db="EMBL/GenBank/DDBJ databases">
        <title>Genomic Encyclopedia of Archaeal and Bacterial Type Strains, Phase II (KMG-II): from individual species to whole genera.</title>
        <authorList>
            <person name="Goeker M."/>
        </authorList>
    </citation>
    <scope>NUCLEOTIDE SEQUENCE [LARGE SCALE GENOMIC DNA]</scope>
    <source>
        <strain evidence="3 4">DSM 3808</strain>
    </source>
</reference>
<dbReference type="PROSITE" id="PS51464">
    <property type="entry name" value="SIS"/>
    <property type="match status" value="1"/>
</dbReference>
<dbReference type="SUPFAM" id="SSF46689">
    <property type="entry name" value="Homeodomain-like"/>
    <property type="match status" value="1"/>
</dbReference>
<gene>
    <name evidence="3" type="ORF">BXY41_108220</name>
</gene>
<feature type="domain" description="SIS" evidence="2">
    <location>
        <begin position="107"/>
        <end position="244"/>
    </location>
</feature>
<dbReference type="AlphaFoldDB" id="A0A2S6HQW5"/>
<dbReference type="Pfam" id="PF01380">
    <property type="entry name" value="SIS"/>
    <property type="match status" value="1"/>
</dbReference>
<dbReference type="OrthoDB" id="9762536at2"/>
<accession>A0A2S6HQW5</accession>
<dbReference type="Gene3D" id="3.40.50.10490">
    <property type="entry name" value="Glucose-6-phosphate isomerase like protein, domain 1"/>
    <property type="match status" value="1"/>
</dbReference>
<dbReference type="Proteomes" id="UP000237749">
    <property type="component" value="Unassembled WGS sequence"/>
</dbReference>
<dbReference type="InterPro" id="IPR001347">
    <property type="entry name" value="SIS_dom"/>
</dbReference>
<proteinExistence type="predicted"/>
<organism evidence="3 4">
    <name type="scientific">Lacrimispora xylanisolvens</name>
    <dbReference type="NCBI Taxonomy" id="384636"/>
    <lineage>
        <taxon>Bacteria</taxon>
        <taxon>Bacillati</taxon>
        <taxon>Bacillota</taxon>
        <taxon>Clostridia</taxon>
        <taxon>Lachnospirales</taxon>
        <taxon>Lachnospiraceae</taxon>
        <taxon>Lacrimispora</taxon>
    </lineage>
</organism>
<dbReference type="InterPro" id="IPR047640">
    <property type="entry name" value="RpiR-like"/>
</dbReference>
<dbReference type="GO" id="GO:0003677">
    <property type="term" value="F:DNA binding"/>
    <property type="evidence" value="ECO:0007669"/>
    <property type="project" value="InterPro"/>
</dbReference>